<evidence type="ECO:0000313" key="6">
    <source>
        <dbReference type="EMBL" id="KAK8956777.1"/>
    </source>
</evidence>
<feature type="region of interest" description="Disordered" evidence="5">
    <location>
        <begin position="96"/>
        <end position="140"/>
    </location>
</feature>
<accession>A0AAP0GFB7</accession>
<comment type="subcellular location">
    <subcellularLocation>
        <location evidence="1">Cytoplasm</location>
    </subcellularLocation>
</comment>
<evidence type="ECO:0000313" key="7">
    <source>
        <dbReference type="Proteomes" id="UP001418222"/>
    </source>
</evidence>
<feature type="compositionally biased region" description="Basic residues" evidence="5">
    <location>
        <begin position="208"/>
        <end position="227"/>
    </location>
</feature>
<organism evidence="6 7">
    <name type="scientific">Platanthera zijinensis</name>
    <dbReference type="NCBI Taxonomy" id="2320716"/>
    <lineage>
        <taxon>Eukaryota</taxon>
        <taxon>Viridiplantae</taxon>
        <taxon>Streptophyta</taxon>
        <taxon>Embryophyta</taxon>
        <taxon>Tracheophyta</taxon>
        <taxon>Spermatophyta</taxon>
        <taxon>Magnoliopsida</taxon>
        <taxon>Liliopsida</taxon>
        <taxon>Asparagales</taxon>
        <taxon>Orchidaceae</taxon>
        <taxon>Orchidoideae</taxon>
        <taxon>Orchideae</taxon>
        <taxon>Orchidinae</taxon>
        <taxon>Platanthera</taxon>
    </lineage>
</organism>
<dbReference type="Proteomes" id="UP001418222">
    <property type="component" value="Unassembled WGS sequence"/>
</dbReference>
<sequence>MHRGRGGRDDSFGFGGFPFGFGGLGRPGSLMSSFFGGRDPFDDPFFTQPFQSMMPPGLFGSGGSMFGASNHATHGGFLEHQNLSPKVSRGPLIKELNSDDEEEEEGQGADFENKGNSRKHLRSDNNPYVQEPDEDVEEGKNEHVRINNDLSMPNAKRQQNSSYFFQSSTVSYGSPVGEYYTSSTTKRAGGDGVILEERKEADSTTGKATHRISRGMHGKGHSVTRKLSPHGKVHTLQTLHNLNEDELPNFEETWNGKAKQYFPEWSPTLVNGNMRIGGNERRGMQPSGRLALPSIPQAHAQAHPQAQPQGPQTINANGGHVGQPSRRMTAASPGQPHMQASGRGKSQAGLNSYDRRFR</sequence>
<dbReference type="EMBL" id="JBBWWQ010000001">
    <property type="protein sequence ID" value="KAK8956777.1"/>
    <property type="molecule type" value="Genomic_DNA"/>
</dbReference>
<comment type="similarity">
    <text evidence="2">Belongs to the MLF family.</text>
</comment>
<dbReference type="PANTHER" id="PTHR13105">
    <property type="entry name" value="MYELOID LEUKEMIA FACTOR"/>
    <property type="match status" value="1"/>
</dbReference>
<evidence type="ECO:0000256" key="3">
    <source>
        <dbReference type="ARBA" id="ARBA00022490"/>
    </source>
</evidence>
<proteinExistence type="inferred from homology"/>
<evidence type="ECO:0008006" key="8">
    <source>
        <dbReference type="Google" id="ProtNLM"/>
    </source>
</evidence>
<comment type="caution">
    <text evidence="6">The sequence shown here is derived from an EMBL/GenBank/DDBJ whole genome shotgun (WGS) entry which is preliminary data.</text>
</comment>
<evidence type="ECO:0000256" key="4">
    <source>
        <dbReference type="ARBA" id="ARBA00022553"/>
    </source>
</evidence>
<evidence type="ECO:0000256" key="2">
    <source>
        <dbReference type="ARBA" id="ARBA00008332"/>
    </source>
</evidence>
<evidence type="ECO:0000256" key="5">
    <source>
        <dbReference type="SAM" id="MobiDB-lite"/>
    </source>
</evidence>
<protein>
    <recommendedName>
        <fullName evidence="8">Myeloid leukemia factor</fullName>
    </recommendedName>
</protein>
<dbReference type="Pfam" id="PF10248">
    <property type="entry name" value="Mlf1IP"/>
    <property type="match status" value="1"/>
</dbReference>
<feature type="compositionally biased region" description="Low complexity" evidence="5">
    <location>
        <begin position="298"/>
        <end position="312"/>
    </location>
</feature>
<keyword evidence="4" id="KW-0597">Phosphoprotein</keyword>
<feature type="compositionally biased region" description="Acidic residues" evidence="5">
    <location>
        <begin position="98"/>
        <end position="107"/>
    </location>
</feature>
<feature type="region of interest" description="Disordered" evidence="5">
    <location>
        <begin position="298"/>
        <end position="358"/>
    </location>
</feature>
<dbReference type="InterPro" id="IPR019376">
    <property type="entry name" value="Myeloid_leukemia_factor"/>
</dbReference>
<dbReference type="AlphaFoldDB" id="A0AAP0GFB7"/>
<gene>
    <name evidence="6" type="ORF">KSP39_PZI001164</name>
</gene>
<evidence type="ECO:0000256" key="1">
    <source>
        <dbReference type="ARBA" id="ARBA00004496"/>
    </source>
</evidence>
<keyword evidence="3" id="KW-0963">Cytoplasm</keyword>
<reference evidence="6 7" key="1">
    <citation type="journal article" date="2022" name="Nat. Plants">
        <title>Genomes of leafy and leafless Platanthera orchids illuminate the evolution of mycoheterotrophy.</title>
        <authorList>
            <person name="Li M.H."/>
            <person name="Liu K.W."/>
            <person name="Li Z."/>
            <person name="Lu H.C."/>
            <person name="Ye Q.L."/>
            <person name="Zhang D."/>
            <person name="Wang J.Y."/>
            <person name="Li Y.F."/>
            <person name="Zhong Z.M."/>
            <person name="Liu X."/>
            <person name="Yu X."/>
            <person name="Liu D.K."/>
            <person name="Tu X.D."/>
            <person name="Liu B."/>
            <person name="Hao Y."/>
            <person name="Liao X.Y."/>
            <person name="Jiang Y.T."/>
            <person name="Sun W.H."/>
            <person name="Chen J."/>
            <person name="Chen Y.Q."/>
            <person name="Ai Y."/>
            <person name="Zhai J.W."/>
            <person name="Wu S.S."/>
            <person name="Zhou Z."/>
            <person name="Hsiao Y.Y."/>
            <person name="Wu W.L."/>
            <person name="Chen Y.Y."/>
            <person name="Lin Y.F."/>
            <person name="Hsu J.L."/>
            <person name="Li C.Y."/>
            <person name="Wang Z.W."/>
            <person name="Zhao X."/>
            <person name="Zhong W.Y."/>
            <person name="Ma X.K."/>
            <person name="Ma L."/>
            <person name="Huang J."/>
            <person name="Chen G.Z."/>
            <person name="Huang M.Z."/>
            <person name="Huang L."/>
            <person name="Peng D.H."/>
            <person name="Luo Y.B."/>
            <person name="Zou S.Q."/>
            <person name="Chen S.P."/>
            <person name="Lan S."/>
            <person name="Tsai W.C."/>
            <person name="Van de Peer Y."/>
            <person name="Liu Z.J."/>
        </authorList>
    </citation>
    <scope>NUCLEOTIDE SEQUENCE [LARGE SCALE GENOMIC DNA]</scope>
    <source>
        <strain evidence="6">Lor287</strain>
    </source>
</reference>
<dbReference type="GO" id="GO:0005737">
    <property type="term" value="C:cytoplasm"/>
    <property type="evidence" value="ECO:0007669"/>
    <property type="project" value="UniProtKB-SubCell"/>
</dbReference>
<name>A0AAP0GFB7_9ASPA</name>
<keyword evidence="7" id="KW-1185">Reference proteome</keyword>
<feature type="region of interest" description="Disordered" evidence="5">
    <location>
        <begin position="199"/>
        <end position="227"/>
    </location>
</feature>